<keyword evidence="2" id="KW-0004">4Fe-4S</keyword>
<organism evidence="9 10">
    <name type="scientific">Nitratidesulfovibrio vulgaris (strain DP4)</name>
    <name type="common">Desulfovibrio vulgaris</name>
    <dbReference type="NCBI Taxonomy" id="391774"/>
    <lineage>
        <taxon>Bacteria</taxon>
        <taxon>Pseudomonadati</taxon>
        <taxon>Thermodesulfobacteriota</taxon>
        <taxon>Desulfovibrionia</taxon>
        <taxon>Desulfovibrionales</taxon>
        <taxon>Desulfovibrionaceae</taxon>
        <taxon>Nitratidesulfovibrio</taxon>
    </lineage>
</organism>
<dbReference type="GO" id="GO:0003824">
    <property type="term" value="F:catalytic activity"/>
    <property type="evidence" value="ECO:0007669"/>
    <property type="project" value="InterPro"/>
</dbReference>
<dbReference type="EMBL" id="CP000527">
    <property type="protein sequence ID" value="ABM27345.1"/>
    <property type="molecule type" value="Genomic_DNA"/>
</dbReference>
<dbReference type="PANTHER" id="PTHR43787:SF11">
    <property type="entry name" value="UPF0026 PROTEIN SLR1464"/>
    <property type="match status" value="1"/>
</dbReference>
<proteinExistence type="predicted"/>
<dbReference type="InterPro" id="IPR058240">
    <property type="entry name" value="rSAM_sf"/>
</dbReference>
<keyword evidence="6" id="KW-0411">Iron-sulfur</keyword>
<evidence type="ECO:0000313" key="10">
    <source>
        <dbReference type="Proteomes" id="UP000009173"/>
    </source>
</evidence>
<dbReference type="HOGENOM" id="CLU_058377_0_0_7"/>
<evidence type="ECO:0000256" key="5">
    <source>
        <dbReference type="ARBA" id="ARBA00023004"/>
    </source>
</evidence>
<dbReference type="Proteomes" id="UP000009173">
    <property type="component" value="Chromosome"/>
</dbReference>
<evidence type="ECO:0000256" key="1">
    <source>
        <dbReference type="ARBA" id="ARBA00001966"/>
    </source>
</evidence>
<dbReference type="PROSITE" id="PS51918">
    <property type="entry name" value="RADICAL_SAM"/>
    <property type="match status" value="1"/>
</dbReference>
<feature type="region of interest" description="Disordered" evidence="7">
    <location>
        <begin position="239"/>
        <end position="296"/>
    </location>
</feature>
<keyword evidence="4" id="KW-0479">Metal-binding</keyword>
<feature type="compositionally biased region" description="Low complexity" evidence="7">
    <location>
        <begin position="239"/>
        <end position="254"/>
    </location>
</feature>
<evidence type="ECO:0000256" key="3">
    <source>
        <dbReference type="ARBA" id="ARBA00022691"/>
    </source>
</evidence>
<feature type="domain" description="Radical SAM core" evidence="8">
    <location>
        <begin position="14"/>
        <end position="242"/>
    </location>
</feature>
<dbReference type="InterPro" id="IPR007197">
    <property type="entry name" value="rSAM"/>
</dbReference>
<evidence type="ECO:0000313" key="9">
    <source>
        <dbReference type="EMBL" id="ABM27345.1"/>
    </source>
</evidence>
<dbReference type="SUPFAM" id="SSF102114">
    <property type="entry name" value="Radical SAM enzymes"/>
    <property type="match status" value="1"/>
</dbReference>
<accession>A0A0H3A4Y1</accession>
<dbReference type="Pfam" id="PF04055">
    <property type="entry name" value="Radical_SAM"/>
    <property type="match status" value="1"/>
</dbReference>
<evidence type="ECO:0000256" key="4">
    <source>
        <dbReference type="ARBA" id="ARBA00022723"/>
    </source>
</evidence>
<dbReference type="GO" id="GO:0051539">
    <property type="term" value="F:4 iron, 4 sulfur cluster binding"/>
    <property type="evidence" value="ECO:0007669"/>
    <property type="project" value="UniProtKB-KW"/>
</dbReference>
<dbReference type="PANTHER" id="PTHR43787">
    <property type="entry name" value="FEMO COFACTOR BIOSYNTHESIS PROTEIN NIFB-RELATED"/>
    <property type="match status" value="1"/>
</dbReference>
<dbReference type="InterPro" id="IPR013785">
    <property type="entry name" value="Aldolase_TIM"/>
</dbReference>
<keyword evidence="5" id="KW-0408">Iron</keyword>
<evidence type="ECO:0000259" key="8">
    <source>
        <dbReference type="PROSITE" id="PS51918"/>
    </source>
</evidence>
<evidence type="ECO:0000256" key="6">
    <source>
        <dbReference type="ARBA" id="ARBA00023014"/>
    </source>
</evidence>
<evidence type="ECO:0000256" key="7">
    <source>
        <dbReference type="SAM" id="MobiDB-lite"/>
    </source>
</evidence>
<dbReference type="KEGG" id="dvl:Dvul_0322"/>
<dbReference type="CDD" id="cd01335">
    <property type="entry name" value="Radical_SAM"/>
    <property type="match status" value="1"/>
</dbReference>
<dbReference type="AlphaFoldDB" id="A0A0H3A4Y1"/>
<comment type="cofactor">
    <cofactor evidence="1">
        <name>[4Fe-4S] cluster</name>
        <dbReference type="ChEBI" id="CHEBI:49883"/>
    </cofactor>
</comment>
<keyword evidence="3" id="KW-0949">S-adenosyl-L-methionine</keyword>
<dbReference type="Gene3D" id="3.20.20.70">
    <property type="entry name" value="Aldolase class I"/>
    <property type="match status" value="1"/>
</dbReference>
<dbReference type="InterPro" id="IPR040084">
    <property type="entry name" value="GTPase_Obg"/>
</dbReference>
<protein>
    <submittedName>
        <fullName evidence="9">Radical SAM domain protein</fullName>
    </submittedName>
</protein>
<gene>
    <name evidence="9" type="ordered locus">Dvul_0322</name>
</gene>
<sequence length="364" mass="38169">MTYAYVFGPVASSRLGRSLGLDLLGRRICSMDCLYCEVGSTDTLTTERAPWVPADVLLGELAQWAAEHPERPDHLTLGGSGEPCLNSDLATIIAGCRRIMPGVPVAVLTNATLLDRADVRADLASADVVLPSLDSLVESEFRRINRTCGGITAHAVAGGILDFARDFSGRIWLEVLLLQGVNDTPENLALLTDFVRELAPDRVDVTTLSRPGTWPGARPADRETLAAWRTALSAAARPAGGHAVPAAAAPSLTGRTAPDAPSTGPSSADAGHAGGLTPDGMPRITNGATTGTGPDVATDVVESLRRRPQTVGQLAQALSRPEDALRAEVETLARAGRIRPVTDGLTHSASGEVFWTARHAETGE</sequence>
<reference evidence="10" key="1">
    <citation type="journal article" date="2009" name="Environ. Microbiol.">
        <title>Contribution of mobile genetic elements to Desulfovibrio vulgaris genome plasticity.</title>
        <authorList>
            <person name="Walker C.B."/>
            <person name="Stolyar S."/>
            <person name="Chivian D."/>
            <person name="Pinel N."/>
            <person name="Gabster J.A."/>
            <person name="Dehal P.S."/>
            <person name="He Z."/>
            <person name="Yang Z.K."/>
            <person name="Yen H.C."/>
            <person name="Zhou J."/>
            <person name="Wall J.D."/>
            <person name="Hazen T.C."/>
            <person name="Arkin A.P."/>
            <person name="Stahl D.A."/>
        </authorList>
    </citation>
    <scope>NUCLEOTIDE SEQUENCE [LARGE SCALE GENOMIC DNA]</scope>
    <source>
        <strain evidence="10">DP4</strain>
    </source>
</reference>
<dbReference type="SFLD" id="SFLDS00029">
    <property type="entry name" value="Radical_SAM"/>
    <property type="match status" value="1"/>
</dbReference>
<dbReference type="SFLD" id="SFLDG01083">
    <property type="entry name" value="Uncharacterised_Radical_SAM_Su"/>
    <property type="match status" value="1"/>
</dbReference>
<evidence type="ECO:0000256" key="2">
    <source>
        <dbReference type="ARBA" id="ARBA00022485"/>
    </source>
</evidence>
<dbReference type="RefSeq" id="WP_011791539.1">
    <property type="nucleotide sequence ID" value="NC_008751.1"/>
</dbReference>
<name>A0A0H3A4Y1_NITV4</name>
<dbReference type="GO" id="GO:0046872">
    <property type="term" value="F:metal ion binding"/>
    <property type="evidence" value="ECO:0007669"/>
    <property type="project" value="UniProtKB-KW"/>
</dbReference>